<dbReference type="GO" id="GO:0019343">
    <property type="term" value="P:cysteine biosynthetic process via cystathionine"/>
    <property type="evidence" value="ECO:0007669"/>
    <property type="project" value="TreeGrafter"/>
</dbReference>
<dbReference type="CDD" id="cd00614">
    <property type="entry name" value="CGS_like"/>
    <property type="match status" value="1"/>
</dbReference>
<dbReference type="InterPro" id="IPR000277">
    <property type="entry name" value="Cys/Met-Metab_PyrdxlP-dep_enz"/>
</dbReference>
<proteinExistence type="inferred from homology"/>
<dbReference type="GO" id="GO:0030170">
    <property type="term" value="F:pyridoxal phosphate binding"/>
    <property type="evidence" value="ECO:0007669"/>
    <property type="project" value="InterPro"/>
</dbReference>
<dbReference type="GO" id="GO:0005737">
    <property type="term" value="C:cytoplasm"/>
    <property type="evidence" value="ECO:0007669"/>
    <property type="project" value="TreeGrafter"/>
</dbReference>
<dbReference type="InterPro" id="IPR015422">
    <property type="entry name" value="PyrdxlP-dep_Trfase_small"/>
</dbReference>
<evidence type="ECO:0000313" key="5">
    <source>
        <dbReference type="EMBL" id="QDU86351.1"/>
    </source>
</evidence>
<evidence type="ECO:0000256" key="1">
    <source>
        <dbReference type="ARBA" id="ARBA00001933"/>
    </source>
</evidence>
<dbReference type="PANTHER" id="PTHR11808">
    <property type="entry name" value="TRANS-SULFURATION ENZYME FAMILY MEMBER"/>
    <property type="match status" value="1"/>
</dbReference>
<gene>
    <name evidence="5" type="primary">metC_1</name>
    <name evidence="5" type="ORF">Pla163_35020</name>
</gene>
<evidence type="ECO:0000256" key="4">
    <source>
        <dbReference type="SAM" id="MobiDB-lite"/>
    </source>
</evidence>
<comment type="cofactor">
    <cofactor evidence="1 3">
        <name>pyridoxal 5'-phosphate</name>
        <dbReference type="ChEBI" id="CHEBI:597326"/>
    </cofactor>
</comment>
<reference evidence="5 6" key="1">
    <citation type="submission" date="2019-02" db="EMBL/GenBank/DDBJ databases">
        <title>Deep-cultivation of Planctomycetes and their phenomic and genomic characterization uncovers novel biology.</title>
        <authorList>
            <person name="Wiegand S."/>
            <person name="Jogler M."/>
            <person name="Boedeker C."/>
            <person name="Pinto D."/>
            <person name="Vollmers J."/>
            <person name="Rivas-Marin E."/>
            <person name="Kohn T."/>
            <person name="Peeters S.H."/>
            <person name="Heuer A."/>
            <person name="Rast P."/>
            <person name="Oberbeckmann S."/>
            <person name="Bunk B."/>
            <person name="Jeske O."/>
            <person name="Meyerdierks A."/>
            <person name="Storesund J.E."/>
            <person name="Kallscheuer N."/>
            <person name="Luecker S."/>
            <person name="Lage O.M."/>
            <person name="Pohl T."/>
            <person name="Merkel B.J."/>
            <person name="Hornburger P."/>
            <person name="Mueller R.-W."/>
            <person name="Bruemmer F."/>
            <person name="Labrenz M."/>
            <person name="Spormann A.M."/>
            <person name="Op den Camp H."/>
            <person name="Overmann J."/>
            <person name="Amann R."/>
            <person name="Jetten M.S.M."/>
            <person name="Mascher T."/>
            <person name="Medema M.H."/>
            <person name="Devos D.P."/>
            <person name="Kaster A.-K."/>
            <person name="Ovreas L."/>
            <person name="Rohde M."/>
            <person name="Galperin M.Y."/>
            <person name="Jogler C."/>
        </authorList>
    </citation>
    <scope>NUCLEOTIDE SEQUENCE [LARGE SCALE GENOMIC DNA]</scope>
    <source>
        <strain evidence="5 6">Pla163</strain>
    </source>
</reference>
<dbReference type="PANTHER" id="PTHR11808:SF85">
    <property type="entry name" value="CYSTATHIONINE GAMMA-LYASE-RELATED"/>
    <property type="match status" value="1"/>
</dbReference>
<keyword evidence="5" id="KW-0456">Lyase</keyword>
<dbReference type="GO" id="GO:0019346">
    <property type="term" value="P:transsulfuration"/>
    <property type="evidence" value="ECO:0007669"/>
    <property type="project" value="InterPro"/>
</dbReference>
<evidence type="ECO:0000256" key="2">
    <source>
        <dbReference type="ARBA" id="ARBA00022898"/>
    </source>
</evidence>
<sequence length="503" mass="52866">MPTPPSDAFAASGSSPGAPSSIHTSLPLVPPRPPHGHTPGPQTLAVRGGRRPSPDAAALLPGICQSTTFAQRAVGDHDGQTYSRCGNPTVDALESALAAFEGTAPTHAIAYGTGMAALVGLVLAHTAAGERVVLSRTVYGGTVRLVRELLERFDVRAHFVDTTDLFGARDAEGELDPARLAITELGRALADRSRPTRLVLVESPANPTLELTDIEAAAHLAHTAGARLAVDNTFLTATLQPVLALGADVAVLSTTKYVDGHNATTGGALLVADRSPAHSELARILRHERGVLGSIQKPFEAWLTLQGLKTLPLRLEQHSRNALAVARFLEGHPAVGRVRHPFLESFEQSGLARRQQSGGGGIVSFELAGHLFRSPAERSEAARRLLASTRLCTLAENLGATETLVTHPATMTHASYAAAERERLGITDGLIRLSVGLEDPGDVERDLARAIDLALASVAEERATDGRADDGRALDESASDRPATGDRGPETTGTTRSAGKVQR</sequence>
<dbReference type="FunFam" id="3.40.640.10:FF:000046">
    <property type="entry name" value="Cystathionine gamma-lyase"/>
    <property type="match status" value="1"/>
</dbReference>
<dbReference type="EMBL" id="CP036290">
    <property type="protein sequence ID" value="QDU86351.1"/>
    <property type="molecule type" value="Genomic_DNA"/>
</dbReference>
<dbReference type="Proteomes" id="UP000319342">
    <property type="component" value="Chromosome"/>
</dbReference>
<comment type="similarity">
    <text evidence="3">Belongs to the trans-sulfuration enzymes family.</text>
</comment>
<feature type="region of interest" description="Disordered" evidence="4">
    <location>
        <begin position="1"/>
        <end position="52"/>
    </location>
</feature>
<dbReference type="Gene3D" id="3.90.1150.10">
    <property type="entry name" value="Aspartate Aminotransferase, domain 1"/>
    <property type="match status" value="1"/>
</dbReference>
<dbReference type="InterPro" id="IPR015424">
    <property type="entry name" value="PyrdxlP-dep_Trfase"/>
</dbReference>
<protein>
    <submittedName>
        <fullName evidence="5">Cystathionine beta-lyase</fullName>
        <ecNumber evidence="5">4.4.1.8</ecNumber>
    </submittedName>
</protein>
<name>A0A518D4F5_9BACT</name>
<keyword evidence="6" id="KW-1185">Reference proteome</keyword>
<feature type="region of interest" description="Disordered" evidence="4">
    <location>
        <begin position="460"/>
        <end position="503"/>
    </location>
</feature>
<dbReference type="EC" id="4.4.1.8" evidence="5"/>
<organism evidence="5 6">
    <name type="scientific">Rohdeia mirabilis</name>
    <dbReference type="NCBI Taxonomy" id="2528008"/>
    <lineage>
        <taxon>Bacteria</taxon>
        <taxon>Pseudomonadati</taxon>
        <taxon>Planctomycetota</taxon>
        <taxon>Planctomycetia</taxon>
        <taxon>Planctomycetia incertae sedis</taxon>
        <taxon>Rohdeia</taxon>
    </lineage>
</organism>
<evidence type="ECO:0000313" key="6">
    <source>
        <dbReference type="Proteomes" id="UP000319342"/>
    </source>
</evidence>
<feature type="compositionally biased region" description="Basic and acidic residues" evidence="4">
    <location>
        <begin position="460"/>
        <end position="489"/>
    </location>
</feature>
<dbReference type="InterPro" id="IPR015421">
    <property type="entry name" value="PyrdxlP-dep_Trfase_major"/>
</dbReference>
<dbReference type="Gene3D" id="3.40.640.10">
    <property type="entry name" value="Type I PLP-dependent aspartate aminotransferase-like (Major domain)"/>
    <property type="match status" value="1"/>
</dbReference>
<keyword evidence="2 3" id="KW-0663">Pyridoxal phosphate</keyword>
<dbReference type="AlphaFoldDB" id="A0A518D4F5"/>
<evidence type="ECO:0000256" key="3">
    <source>
        <dbReference type="RuleBase" id="RU362118"/>
    </source>
</evidence>
<dbReference type="InterPro" id="IPR054542">
    <property type="entry name" value="Cys_met_metab_PP"/>
</dbReference>
<dbReference type="PROSITE" id="PS00868">
    <property type="entry name" value="CYS_MET_METAB_PP"/>
    <property type="match status" value="1"/>
</dbReference>
<dbReference type="GO" id="GO:0004123">
    <property type="term" value="F:cystathionine gamma-lyase activity"/>
    <property type="evidence" value="ECO:0007669"/>
    <property type="project" value="TreeGrafter"/>
</dbReference>
<feature type="compositionally biased region" description="Low complexity" evidence="4">
    <location>
        <begin position="1"/>
        <end position="27"/>
    </location>
</feature>
<dbReference type="OrthoDB" id="9780685at2"/>
<dbReference type="SUPFAM" id="SSF53383">
    <property type="entry name" value="PLP-dependent transferases"/>
    <property type="match status" value="1"/>
</dbReference>
<dbReference type="Pfam" id="PF01053">
    <property type="entry name" value="Cys_Met_Meta_PP"/>
    <property type="match status" value="1"/>
</dbReference>
<accession>A0A518D4F5</accession>